<keyword evidence="2" id="KW-0378">Hydrolase</keyword>
<dbReference type="PANTHER" id="PTHR13620:SF104">
    <property type="entry name" value="EXONUCLEASE 3'-5' DOMAIN-CONTAINING PROTEIN 2"/>
    <property type="match status" value="1"/>
</dbReference>
<evidence type="ECO:0000256" key="2">
    <source>
        <dbReference type="ARBA" id="ARBA00022801"/>
    </source>
</evidence>
<evidence type="ECO:0000256" key="1">
    <source>
        <dbReference type="ARBA" id="ARBA00022722"/>
    </source>
</evidence>
<organism evidence="5">
    <name type="scientific">Cacopsylla melanoneura</name>
    <dbReference type="NCBI Taxonomy" id="428564"/>
    <lineage>
        <taxon>Eukaryota</taxon>
        <taxon>Metazoa</taxon>
        <taxon>Ecdysozoa</taxon>
        <taxon>Arthropoda</taxon>
        <taxon>Hexapoda</taxon>
        <taxon>Insecta</taxon>
        <taxon>Pterygota</taxon>
        <taxon>Neoptera</taxon>
        <taxon>Paraneoptera</taxon>
        <taxon>Hemiptera</taxon>
        <taxon>Sternorrhyncha</taxon>
        <taxon>Psylloidea</taxon>
        <taxon>Psyllidae</taxon>
        <taxon>Psyllinae</taxon>
        <taxon>Cacopsylla</taxon>
    </lineage>
</organism>
<keyword evidence="3 5" id="KW-0269">Exonuclease</keyword>
<accession>A0A8D8QZG5</accession>
<dbReference type="GO" id="GO:0005737">
    <property type="term" value="C:cytoplasm"/>
    <property type="evidence" value="ECO:0007669"/>
    <property type="project" value="TreeGrafter"/>
</dbReference>
<dbReference type="Pfam" id="PF01612">
    <property type="entry name" value="DNA_pol_A_exo1"/>
    <property type="match status" value="1"/>
</dbReference>
<dbReference type="SUPFAM" id="SSF53098">
    <property type="entry name" value="Ribonuclease H-like"/>
    <property type="match status" value="1"/>
</dbReference>
<sequence length="218" mass="24575">MEQGLKKVYCIESEQSCNEICLHFSQYPVLGLDSEWVSYPKEGPISTLQLSTPDGTCAVIRLRKICASMNQNCPTRLRALLANNSILKVGVGMENDVRKLLNDYGLRLSSWLDLRYLARENGVTPKGLDHLALATVGMTLDKDPHVKFGNWDADTLTNDQIHYAALDAFAAVKIFAHFENLEAVKRRRQGLSSSSSSFIQQNCSKYANKRFIWQESDR</sequence>
<reference evidence="5" key="1">
    <citation type="submission" date="2021-05" db="EMBL/GenBank/DDBJ databases">
        <authorList>
            <person name="Alioto T."/>
            <person name="Alioto T."/>
            <person name="Gomez Garrido J."/>
        </authorList>
    </citation>
    <scope>NUCLEOTIDE SEQUENCE</scope>
</reference>
<dbReference type="InterPro" id="IPR036397">
    <property type="entry name" value="RNaseH_sf"/>
</dbReference>
<evidence type="ECO:0000313" key="5">
    <source>
        <dbReference type="EMBL" id="CAG6640906.1"/>
    </source>
</evidence>
<dbReference type="GO" id="GO:0003676">
    <property type="term" value="F:nucleic acid binding"/>
    <property type="evidence" value="ECO:0007669"/>
    <property type="project" value="InterPro"/>
</dbReference>
<dbReference type="EMBL" id="HBUF01114553">
    <property type="protein sequence ID" value="CAG6640906.1"/>
    <property type="molecule type" value="Transcribed_RNA"/>
</dbReference>
<dbReference type="EMBL" id="HBUF01586715">
    <property type="protein sequence ID" value="CAG6772095.1"/>
    <property type="molecule type" value="Transcribed_RNA"/>
</dbReference>
<keyword evidence="1" id="KW-0540">Nuclease</keyword>
<name>A0A8D8QZG5_9HEMI</name>
<evidence type="ECO:0000256" key="3">
    <source>
        <dbReference type="ARBA" id="ARBA00022839"/>
    </source>
</evidence>
<dbReference type="InterPro" id="IPR051132">
    <property type="entry name" value="3-5_Exonuclease_domain"/>
</dbReference>
<dbReference type="AlphaFoldDB" id="A0A8D8QZG5"/>
<feature type="domain" description="3'-5' exonuclease" evidence="4">
    <location>
        <begin position="8"/>
        <end position="183"/>
    </location>
</feature>
<dbReference type="EMBL" id="HBUF01354265">
    <property type="protein sequence ID" value="CAG6716313.1"/>
    <property type="molecule type" value="Transcribed_RNA"/>
</dbReference>
<dbReference type="GO" id="GO:0008408">
    <property type="term" value="F:3'-5' exonuclease activity"/>
    <property type="evidence" value="ECO:0007669"/>
    <property type="project" value="InterPro"/>
</dbReference>
<dbReference type="GO" id="GO:0005634">
    <property type="term" value="C:nucleus"/>
    <property type="evidence" value="ECO:0007669"/>
    <property type="project" value="TreeGrafter"/>
</dbReference>
<dbReference type="InterPro" id="IPR012337">
    <property type="entry name" value="RNaseH-like_sf"/>
</dbReference>
<evidence type="ECO:0000259" key="4">
    <source>
        <dbReference type="SMART" id="SM00474"/>
    </source>
</evidence>
<protein>
    <submittedName>
        <fullName evidence="5">Exonuclease 3'-5' domain-containing protein 2</fullName>
    </submittedName>
</protein>
<dbReference type="EMBL" id="HBUF01586718">
    <property type="protein sequence ID" value="CAG6772098.1"/>
    <property type="molecule type" value="Transcribed_RNA"/>
</dbReference>
<proteinExistence type="predicted"/>
<dbReference type="InterPro" id="IPR002562">
    <property type="entry name" value="3'-5'_exonuclease_dom"/>
</dbReference>
<dbReference type="GO" id="GO:0006139">
    <property type="term" value="P:nucleobase-containing compound metabolic process"/>
    <property type="evidence" value="ECO:0007669"/>
    <property type="project" value="InterPro"/>
</dbReference>
<dbReference type="EMBL" id="HBUF01586716">
    <property type="protein sequence ID" value="CAG6772096.1"/>
    <property type="molecule type" value="Transcribed_RNA"/>
</dbReference>
<dbReference type="EMBL" id="HBUF01586717">
    <property type="protein sequence ID" value="CAG6772097.1"/>
    <property type="molecule type" value="Transcribed_RNA"/>
</dbReference>
<dbReference type="Gene3D" id="3.30.420.10">
    <property type="entry name" value="Ribonuclease H-like superfamily/Ribonuclease H"/>
    <property type="match status" value="1"/>
</dbReference>
<dbReference type="PANTHER" id="PTHR13620">
    <property type="entry name" value="3-5 EXONUCLEASE"/>
    <property type="match status" value="1"/>
</dbReference>
<dbReference type="SMART" id="SM00474">
    <property type="entry name" value="35EXOc"/>
    <property type="match status" value="1"/>
</dbReference>
<dbReference type="CDD" id="cd06141">
    <property type="entry name" value="WRN_exo"/>
    <property type="match status" value="1"/>
</dbReference>